<dbReference type="InterPro" id="IPR008802">
    <property type="entry name" value="REF"/>
</dbReference>
<evidence type="ECO:0000256" key="1">
    <source>
        <dbReference type="ARBA" id="ARBA00009737"/>
    </source>
</evidence>
<gene>
    <name evidence="2" type="primary">LDAP2</name>
</gene>
<comment type="similarity">
    <text evidence="1">Belongs to the REF/SRPP family.</text>
</comment>
<accession>A0A7U3LH69</accession>
<sequence>MGAAVETNSDLKRLNFIKAYSTFALDKTYSIASNLYVTGKGYAPSSLEPRIKAVEEKVTEVSSPLVSKLQDRSENVLYTLDSKVDSFLIQAGKLYDSSAAELQSQVNHQKKFHEKNVEHYKQARDAYLKRVEETVDFLKKEGISGAAKLAADTVVARVEDAKQLPAYIDKEAKVVVSRVTDAWNKLASYPAVQKLLATAQPSIDFAWKKYIQAHDTIVGSPYYHAYYNKAVDNGSFVLSKVQETDIYSRISPYTDPAIGRITTSPYYQATVDHLKPIAVNGKA</sequence>
<dbReference type="PANTHER" id="PTHR33732:SF2">
    <property type="entry name" value="REF_SRPP-LIKE PROTEIN"/>
    <property type="match status" value="1"/>
</dbReference>
<reference evidence="2" key="1">
    <citation type="submission" date="2019-05" db="EMBL/GenBank/DDBJ databases">
        <title>Triple knockout of Coccomyxa by CRISPR/Cas9 increases algal oil productivity.</title>
        <authorList>
            <person name="Ide Y."/>
            <person name="Hayakawa J."/>
            <person name="Yoshimitsu Y."/>
            <person name="Komatsu S."/>
            <person name="Harayama S."/>
        </authorList>
    </citation>
    <scope>NUCLEOTIDE SEQUENCE</scope>
    <source>
        <strain evidence="2">KJ</strain>
    </source>
</reference>
<organism evidence="2">
    <name type="scientific">Coccomyxa sp. KJ</name>
    <dbReference type="NCBI Taxonomy" id="2561882"/>
    <lineage>
        <taxon>Eukaryota</taxon>
        <taxon>Viridiplantae</taxon>
        <taxon>Chlorophyta</taxon>
        <taxon>core chlorophytes</taxon>
        <taxon>Trebouxiophyceae</taxon>
        <taxon>Trebouxiophyceae incertae sedis</taxon>
        <taxon>Coccomyxaceae</taxon>
        <taxon>Coccomyxa</taxon>
    </lineage>
</organism>
<proteinExistence type="inferred from homology"/>
<dbReference type="EMBL" id="LC481586">
    <property type="protein sequence ID" value="BBK07879.1"/>
    <property type="molecule type" value="Genomic_DNA"/>
</dbReference>
<dbReference type="PANTHER" id="PTHR33732">
    <property type="entry name" value="REF/SRPP-LIKE PROTEIN OS05G0151300/LOC_OS05G05940"/>
    <property type="match status" value="1"/>
</dbReference>
<protein>
    <submittedName>
        <fullName evidence="2">Lipid droplet-associated protein 2</fullName>
    </submittedName>
</protein>
<name>A0A7U3LH69_9CHLO</name>
<evidence type="ECO:0000313" key="2">
    <source>
        <dbReference type="EMBL" id="BBK07879.1"/>
    </source>
</evidence>
<dbReference type="Pfam" id="PF05755">
    <property type="entry name" value="REF"/>
    <property type="match status" value="1"/>
</dbReference>
<dbReference type="AlphaFoldDB" id="A0A7U3LH69"/>